<dbReference type="AlphaFoldDB" id="A0A6G7VH36"/>
<organism evidence="1 2">
    <name type="scientific">Caldichromatium japonicum</name>
    <dbReference type="NCBI Taxonomy" id="2699430"/>
    <lineage>
        <taxon>Bacteria</taxon>
        <taxon>Pseudomonadati</taxon>
        <taxon>Pseudomonadota</taxon>
        <taxon>Gammaproteobacteria</taxon>
        <taxon>Chromatiales</taxon>
        <taxon>Chromatiaceae</taxon>
        <taxon>Caldichromatium</taxon>
    </lineage>
</organism>
<accession>A0A6G7VH36</accession>
<proteinExistence type="predicted"/>
<dbReference type="KEGG" id="cjap:GWK36_10975"/>
<dbReference type="Gene3D" id="1.20.1220.20">
    <property type="entry name" value="Uncharcterised protein PF01724"/>
    <property type="match status" value="1"/>
</dbReference>
<reference evidence="2" key="1">
    <citation type="submission" date="2020-01" db="EMBL/GenBank/DDBJ databases">
        <title>Caldichromatium gen. nov., sp. nov., a thermophilic purple sulfur bacterium member of the family Chromatiaceae isolated from Nakabusa hot spring, Japan.</title>
        <authorList>
            <person name="Saini M.K."/>
            <person name="Hanada S."/>
            <person name="Tank M."/>
        </authorList>
    </citation>
    <scope>NUCLEOTIDE SEQUENCE [LARGE SCALE GENOMIC DNA]</scope>
    <source>
        <strain evidence="2">No.7</strain>
    </source>
</reference>
<evidence type="ECO:0000313" key="2">
    <source>
        <dbReference type="Proteomes" id="UP000502699"/>
    </source>
</evidence>
<dbReference type="Proteomes" id="UP000502699">
    <property type="component" value="Chromosome"/>
</dbReference>
<gene>
    <name evidence="1" type="ORF">GWK36_10975</name>
</gene>
<evidence type="ECO:0000313" key="1">
    <source>
        <dbReference type="EMBL" id="QIK39210.1"/>
    </source>
</evidence>
<name>A0A6G7VH36_9GAMM</name>
<keyword evidence="2" id="KW-1185">Reference proteome</keyword>
<protein>
    <submittedName>
        <fullName evidence="1">DUF29 domain-containing protein</fullName>
    </submittedName>
</protein>
<sequence length="74" mass="8250">MDAGDRCADPRRLLRGDRPREAIEREHLAEELEAMGRSERRALETGLDEDDCPAACPYSLEQILAADFYPDGSG</sequence>
<dbReference type="EMBL" id="CP048029">
    <property type="protein sequence ID" value="QIK39210.1"/>
    <property type="molecule type" value="Genomic_DNA"/>
</dbReference>
<dbReference type="Pfam" id="PF01724">
    <property type="entry name" value="DUF29"/>
    <property type="match status" value="1"/>
</dbReference>